<reference evidence="1" key="2">
    <citation type="submission" date="2017-11" db="EMBL/GenBank/DDBJ databases">
        <title>Coralsnake Venomics: Analyses of Venom Gland Transcriptomes and Proteomes of Six Brazilian Taxa.</title>
        <authorList>
            <person name="Aird S.D."/>
            <person name="Jorge da Silva N."/>
            <person name="Qiu L."/>
            <person name="Villar-Briones A."/>
            <person name="Aparecida-Saddi V."/>
            <person name="Campos-Telles M.P."/>
            <person name="Grau M."/>
            <person name="Mikheyev A.S."/>
        </authorList>
    </citation>
    <scope>NUCLEOTIDE SEQUENCE</scope>
    <source>
        <tissue evidence="1">Venom_gland</tissue>
    </source>
</reference>
<reference evidence="1" key="1">
    <citation type="submission" date="2017-07" db="EMBL/GenBank/DDBJ databases">
        <authorList>
            <person name="Mikheyev A."/>
            <person name="Grau M."/>
        </authorList>
    </citation>
    <scope>NUCLEOTIDE SEQUENCE</scope>
    <source>
        <tissue evidence="1">Venom_gland</tissue>
    </source>
</reference>
<name>A0A2D4KQQ2_9SAUR</name>
<dbReference type="EMBL" id="IACL01080345">
    <property type="protein sequence ID" value="LAB11060.1"/>
    <property type="molecule type" value="Transcribed_RNA"/>
</dbReference>
<organism evidence="1">
    <name type="scientific">Micrurus paraensis</name>
    <dbReference type="NCBI Taxonomy" id="1970185"/>
    <lineage>
        <taxon>Eukaryota</taxon>
        <taxon>Metazoa</taxon>
        <taxon>Chordata</taxon>
        <taxon>Craniata</taxon>
        <taxon>Vertebrata</taxon>
        <taxon>Euteleostomi</taxon>
        <taxon>Lepidosauria</taxon>
        <taxon>Squamata</taxon>
        <taxon>Bifurcata</taxon>
        <taxon>Unidentata</taxon>
        <taxon>Episquamata</taxon>
        <taxon>Toxicofera</taxon>
        <taxon>Serpentes</taxon>
        <taxon>Colubroidea</taxon>
        <taxon>Elapidae</taxon>
        <taxon>Elapinae</taxon>
        <taxon>Micrurus</taxon>
    </lineage>
</organism>
<sequence>MIMLNDWINKWQPFLNSVPMRSVQCSSALRSVGFSHAVLGVYDSNLLTNPLFFQLNETVTLCNFTPVRVLIFEEKGCHLLMQVPPFPSILQARGLQPWQL</sequence>
<proteinExistence type="predicted"/>
<protein>
    <submittedName>
        <fullName evidence="1">Uncharacterized protein</fullName>
    </submittedName>
</protein>
<accession>A0A2D4KQQ2</accession>
<evidence type="ECO:0000313" key="1">
    <source>
        <dbReference type="EMBL" id="LAB11060.1"/>
    </source>
</evidence>
<dbReference type="AlphaFoldDB" id="A0A2D4KQQ2"/>